<evidence type="ECO:0000256" key="3">
    <source>
        <dbReference type="ARBA" id="ARBA00022692"/>
    </source>
</evidence>
<evidence type="ECO:0000313" key="14">
    <source>
        <dbReference type="Proteomes" id="UP000028990"/>
    </source>
</evidence>
<feature type="domain" description="Transmembrane protein TMEM132 sixth" evidence="12">
    <location>
        <begin position="371"/>
        <end position="486"/>
    </location>
</feature>
<reference evidence="13 14" key="1">
    <citation type="submission" date="2013-11" db="EMBL/GenBank/DDBJ databases">
        <title>The Damaraland mole rat (Fukomys damarensis) genome and evolution of African mole rats.</title>
        <authorList>
            <person name="Gladyshev V.N."/>
            <person name="Fang X."/>
        </authorList>
    </citation>
    <scope>NUCLEOTIDE SEQUENCE [LARGE SCALE GENOMIC DNA]</scope>
    <source>
        <tissue evidence="13">Liver</tissue>
    </source>
</reference>
<dbReference type="Proteomes" id="UP000028990">
    <property type="component" value="Unassembled WGS sequence"/>
</dbReference>
<feature type="compositionally biased region" description="Basic and acidic residues" evidence="6">
    <location>
        <begin position="26"/>
        <end position="36"/>
    </location>
</feature>
<dbReference type="Pfam" id="PF23486">
    <property type="entry name" value="Ig_TMEM132_5th"/>
    <property type="match status" value="1"/>
</dbReference>
<dbReference type="InterPro" id="IPR031437">
    <property type="entry name" value="Ig_TMEM132_4th"/>
</dbReference>
<dbReference type="InterPro" id="IPR026307">
    <property type="entry name" value="TMEM132"/>
</dbReference>
<evidence type="ECO:0000256" key="2">
    <source>
        <dbReference type="ARBA" id="ARBA00006166"/>
    </source>
</evidence>
<keyword evidence="3 7" id="KW-0812">Transmembrane</keyword>
<evidence type="ECO:0000256" key="7">
    <source>
        <dbReference type="SAM" id="Phobius"/>
    </source>
</evidence>
<protein>
    <submittedName>
        <fullName evidence="13">Transmembrane protein 132C</fullName>
    </submittedName>
</protein>
<dbReference type="Pfam" id="PF16070">
    <property type="entry name" value="Ig_TMEM132_4th"/>
    <property type="match status" value="1"/>
</dbReference>
<dbReference type="InterPro" id="IPR055423">
    <property type="entry name" value="Ig_TMEM132_5th"/>
</dbReference>
<evidence type="ECO:0000256" key="4">
    <source>
        <dbReference type="ARBA" id="ARBA00022989"/>
    </source>
</evidence>
<dbReference type="InterPro" id="IPR055424">
    <property type="entry name" value="Ig_TMEM132_6th"/>
</dbReference>
<comment type="subcellular location">
    <subcellularLocation>
        <location evidence="1">Membrane</location>
        <topology evidence="1">Single-pass type I membrane protein</topology>
    </subcellularLocation>
</comment>
<keyword evidence="14" id="KW-1185">Reference proteome</keyword>
<evidence type="ECO:0000259" key="10">
    <source>
        <dbReference type="Pfam" id="PF23039"/>
    </source>
</evidence>
<keyword evidence="5 7" id="KW-0472">Membrane</keyword>
<organism evidence="13 14">
    <name type="scientific">Fukomys damarensis</name>
    <name type="common">Damaraland mole rat</name>
    <name type="synonym">Cryptomys damarensis</name>
    <dbReference type="NCBI Taxonomy" id="885580"/>
    <lineage>
        <taxon>Eukaryota</taxon>
        <taxon>Metazoa</taxon>
        <taxon>Chordata</taxon>
        <taxon>Craniata</taxon>
        <taxon>Vertebrata</taxon>
        <taxon>Euteleostomi</taxon>
        <taxon>Mammalia</taxon>
        <taxon>Eutheria</taxon>
        <taxon>Euarchontoglires</taxon>
        <taxon>Glires</taxon>
        <taxon>Rodentia</taxon>
        <taxon>Hystricomorpha</taxon>
        <taxon>Bathyergidae</taxon>
        <taxon>Fukomys</taxon>
    </lineage>
</organism>
<dbReference type="Pfam" id="PF23039">
    <property type="entry name" value="TMEM132_3rd"/>
    <property type="match status" value="1"/>
</dbReference>
<feature type="region of interest" description="Disordered" evidence="6">
    <location>
        <begin position="508"/>
        <end position="587"/>
    </location>
</feature>
<dbReference type="eggNOG" id="KOG4789">
    <property type="taxonomic scope" value="Eukaryota"/>
</dbReference>
<proteinExistence type="inferred from homology"/>
<feature type="domain" description="Transmembrane protein family 132 fourth" evidence="9">
    <location>
        <begin position="196"/>
        <end position="288"/>
    </location>
</feature>
<feature type="region of interest" description="Disordered" evidence="6">
    <location>
        <begin position="1"/>
        <end position="43"/>
    </location>
</feature>
<evidence type="ECO:0000256" key="1">
    <source>
        <dbReference type="ARBA" id="ARBA00004479"/>
    </source>
</evidence>
<dbReference type="PANTHER" id="PTHR13388">
    <property type="entry name" value="DETONATOR, ISOFORM E"/>
    <property type="match status" value="1"/>
</dbReference>
<gene>
    <name evidence="13" type="ORF">H920_15055</name>
</gene>
<comment type="similarity">
    <text evidence="2">Belongs to the TMEM132 family.</text>
</comment>
<evidence type="ECO:0000313" key="13">
    <source>
        <dbReference type="EMBL" id="KFO23483.1"/>
    </source>
</evidence>
<feature type="compositionally biased region" description="Basic and acidic residues" evidence="6">
    <location>
        <begin position="527"/>
        <end position="538"/>
    </location>
</feature>
<dbReference type="InterPro" id="IPR031436">
    <property type="entry name" value="TMEM132_C"/>
</dbReference>
<evidence type="ECO:0000259" key="8">
    <source>
        <dbReference type="Pfam" id="PF15706"/>
    </source>
</evidence>
<sequence>MSFSTMESSDPGARGVGAEGQALDLKSTRGGKDKAKPGPSHPAPWELLPRYEVTLRISHFCRCSGSLFGEVVQMNFEIASFSSLSGTQPITWQVEYPRRGTSSAAVSEVFVSQQDLVGIVPLAVLWGLYACHAGGESSMHLTQQGPGGLLLPSTHTSPRLALEPHANLEQRPETPGILGGNERFQHLRADAGGRLESDTEILNTAILTGKTVAMPVRVVSVEEHGAVTDVSEQVECVSTDEDVIKVSGHCDYIFVNGREVKGKTDVAVNFVFRHLSAPLQVTVWAPRLPLHIDVSDTELSQIKGWRVPLAASGSALVADFVKLEVPRVASLQEYGVLAGREVGMTTVQVLSPLSDSILAEKTVTVLDDKVSVTELAIQLVAGLSVSLYPYTEHSRAITAVATAEELLRTPKQEAVVSTWLQFSDGSVTPLDIYDSKDFSLAASSLDEAVVSVSQPHSPHWPIVVAEGTGQGPLVRVDMSIAESCQKSKRRSVLAVGFGNVRVKFGQSNVDAGTGATEEEEEQAGAESENRSSDRRQKGLEGPPQSGSAGELKEGALWRAGSRAKAQPEGKAVQNSHPSGDELPHTIPLDFSNFPGHLGLPGAGAGLQGGGLVPTARGLSDLEIGMYALLGVFCLAILVFLINCATFALKFRRKQVPLEGQASVTHLHDWVWLGNEAELLESMGNPTSPPEEHTTAIDHGPGHCRESELLLVHWAVGGGAQQEPHPLASQRKRVQFATFPAIPVPPVGGSAVATSILGVH</sequence>
<feature type="domain" description="Transmembrane protein TMEM132 cohesin-like" evidence="10">
    <location>
        <begin position="66"/>
        <end position="116"/>
    </location>
</feature>
<evidence type="ECO:0000259" key="11">
    <source>
        <dbReference type="Pfam" id="PF23486"/>
    </source>
</evidence>
<dbReference type="EMBL" id="KN123762">
    <property type="protein sequence ID" value="KFO23483.1"/>
    <property type="molecule type" value="Genomic_DNA"/>
</dbReference>
<dbReference type="Pfam" id="PF23487">
    <property type="entry name" value="Ig_TMEM132_6th"/>
    <property type="match status" value="1"/>
</dbReference>
<evidence type="ECO:0000256" key="5">
    <source>
        <dbReference type="ARBA" id="ARBA00023136"/>
    </source>
</evidence>
<accession>A0A091CZ06</accession>
<dbReference type="PANTHER" id="PTHR13388:SF4">
    <property type="entry name" value="TRANSMEMBRANE PROTEIN 132C"/>
    <property type="match status" value="1"/>
</dbReference>
<dbReference type="Pfam" id="PF15706">
    <property type="entry name" value="TMEM132_C"/>
    <property type="match status" value="1"/>
</dbReference>
<evidence type="ECO:0000256" key="6">
    <source>
        <dbReference type="SAM" id="MobiDB-lite"/>
    </source>
</evidence>
<feature type="domain" description="Transmembrane protein TMEM132 fifth" evidence="11">
    <location>
        <begin position="315"/>
        <end position="370"/>
    </location>
</feature>
<evidence type="ECO:0000259" key="12">
    <source>
        <dbReference type="Pfam" id="PF23487"/>
    </source>
</evidence>
<dbReference type="GO" id="GO:0016020">
    <property type="term" value="C:membrane"/>
    <property type="evidence" value="ECO:0007669"/>
    <property type="project" value="UniProtKB-SubCell"/>
</dbReference>
<keyword evidence="4 7" id="KW-1133">Transmembrane helix</keyword>
<dbReference type="AlphaFoldDB" id="A0A091CZ06"/>
<feature type="transmembrane region" description="Helical" evidence="7">
    <location>
        <begin position="623"/>
        <end position="648"/>
    </location>
</feature>
<dbReference type="InterPro" id="IPR055421">
    <property type="entry name" value="TMEM132_3rd"/>
</dbReference>
<evidence type="ECO:0000259" key="9">
    <source>
        <dbReference type="Pfam" id="PF16070"/>
    </source>
</evidence>
<feature type="domain" description="Transmembrane protein TMEM132 C-terminal" evidence="8">
    <location>
        <begin position="598"/>
        <end position="677"/>
    </location>
</feature>
<name>A0A091CZ06_FUKDA</name>